<dbReference type="Proteomes" id="UP000018949">
    <property type="component" value="Unassembled WGS sequence"/>
</dbReference>
<evidence type="ECO:0000313" key="1">
    <source>
        <dbReference type="EMBL" id="GAE46909.1"/>
    </source>
</evidence>
<organism evidence="1 2">
    <name type="scientific">Mesobacillus boroniphilus JCM 21738</name>
    <dbReference type="NCBI Taxonomy" id="1294265"/>
    <lineage>
        <taxon>Bacteria</taxon>
        <taxon>Bacillati</taxon>
        <taxon>Bacillota</taxon>
        <taxon>Bacilli</taxon>
        <taxon>Bacillales</taxon>
        <taxon>Bacillaceae</taxon>
        <taxon>Mesobacillus</taxon>
    </lineage>
</organism>
<evidence type="ECO:0000313" key="2">
    <source>
        <dbReference type="Proteomes" id="UP000018949"/>
    </source>
</evidence>
<dbReference type="EMBL" id="BAUW01000057">
    <property type="protein sequence ID" value="GAE46909.1"/>
    <property type="molecule type" value="Genomic_DNA"/>
</dbReference>
<reference evidence="1 2" key="1">
    <citation type="submission" date="2013-12" db="EMBL/GenBank/DDBJ databases">
        <title>NBRP : Genome information of microbial organism related human and environment.</title>
        <authorList>
            <person name="Hattori M."/>
            <person name="Oshima K."/>
            <person name="Inaba H."/>
            <person name="Suda W."/>
            <person name="Sakamoto M."/>
            <person name="Iino T."/>
            <person name="Kitahara M."/>
            <person name="Oshida Y."/>
            <person name="Iida T."/>
            <person name="Kudo T."/>
            <person name="Itoh T."/>
            <person name="Ahmed I."/>
            <person name="Ohkuma M."/>
        </authorList>
    </citation>
    <scope>NUCLEOTIDE SEQUENCE [LARGE SCALE GENOMIC DNA]</scope>
    <source>
        <strain evidence="1 2">JCM 21738</strain>
    </source>
</reference>
<keyword evidence="2" id="KW-1185">Reference proteome</keyword>
<protein>
    <submittedName>
        <fullName evidence="1">Uncharacterized protein</fullName>
    </submittedName>
</protein>
<accession>W4RTG2</accession>
<name>W4RTG2_9BACI</name>
<gene>
    <name evidence="1" type="ORF">JCM21738_3839</name>
</gene>
<proteinExistence type="predicted"/>
<comment type="caution">
    <text evidence="1">The sequence shown here is derived from an EMBL/GenBank/DDBJ whole genome shotgun (WGS) entry which is preliminary data.</text>
</comment>
<sequence>MHGRLLIKQLVDIFKNVVDIFVNVVDLSEKVVDIIKLSNSFGPSTSSLASKKTKKHGRGRVLITFL</sequence>
<dbReference type="AlphaFoldDB" id="W4RTG2"/>